<dbReference type="InterPro" id="IPR055164">
    <property type="entry name" value="EDR1/CTR1/ARMC3-like_pept-like"/>
</dbReference>
<protein>
    <recommendedName>
        <fullName evidence="1">Protein kinase domain-containing protein</fullName>
    </recommendedName>
</protein>
<dbReference type="PROSITE" id="PS00108">
    <property type="entry name" value="PROTEIN_KINASE_ST"/>
    <property type="match status" value="1"/>
</dbReference>
<dbReference type="Proteomes" id="UP000008827">
    <property type="component" value="Chromosome 3"/>
</dbReference>
<dbReference type="SUPFAM" id="SSF56112">
    <property type="entry name" value="Protein kinase-like (PK-like)"/>
    <property type="match status" value="1"/>
</dbReference>
<dbReference type="EnsemblPlants" id="KRH66424">
    <property type="protein sequence ID" value="KRH66424"/>
    <property type="gene ID" value="GLYMA_03G105600"/>
</dbReference>
<evidence type="ECO:0000313" key="4">
    <source>
        <dbReference type="Proteomes" id="UP000008827"/>
    </source>
</evidence>
<proteinExistence type="predicted"/>
<reference evidence="2" key="3">
    <citation type="submission" date="2018-07" db="EMBL/GenBank/DDBJ databases">
        <title>WGS assembly of Glycine max.</title>
        <authorList>
            <person name="Schmutz J."/>
            <person name="Cannon S."/>
            <person name="Schlueter J."/>
            <person name="Ma J."/>
            <person name="Mitros T."/>
            <person name="Nelson W."/>
            <person name="Hyten D."/>
            <person name="Song Q."/>
            <person name="Thelen J."/>
            <person name="Cheng J."/>
            <person name="Xu D."/>
            <person name="Hellsten U."/>
            <person name="May G."/>
            <person name="Yu Y."/>
            <person name="Sakurai T."/>
            <person name="Umezawa T."/>
            <person name="Bhattacharyya M."/>
            <person name="Sandhu D."/>
            <person name="Valliyodan B."/>
            <person name="Lindquist E."/>
            <person name="Peto M."/>
            <person name="Grant D."/>
            <person name="Shu S."/>
            <person name="Goodstein D."/>
            <person name="Barry K."/>
            <person name="Futrell-Griggs M."/>
            <person name="Abernathy B."/>
            <person name="Du J."/>
            <person name="Tian Z."/>
            <person name="Zhu L."/>
            <person name="Gill N."/>
            <person name="Joshi T."/>
            <person name="Libault M."/>
            <person name="Sethuraman A."/>
            <person name="Zhang X."/>
            <person name="Shinozaki K."/>
            <person name="Nguyen H."/>
            <person name="Wing R."/>
            <person name="Cregan P."/>
            <person name="Specht J."/>
            <person name="Grimwood J."/>
            <person name="Rokhsar D."/>
            <person name="Stacey G."/>
            <person name="Shoemaker R."/>
            <person name="Jackson S."/>
        </authorList>
    </citation>
    <scope>NUCLEOTIDE SEQUENCE</scope>
    <source>
        <tissue evidence="2">Callus</tissue>
    </source>
</reference>
<gene>
    <name evidence="2" type="ORF">GLYMA_03G105600</name>
</gene>
<dbReference type="Pfam" id="PF00069">
    <property type="entry name" value="Pkinase"/>
    <property type="match status" value="1"/>
</dbReference>
<dbReference type="InterPro" id="IPR008271">
    <property type="entry name" value="Ser/Thr_kinase_AS"/>
</dbReference>
<reference evidence="2 3" key="1">
    <citation type="journal article" date="2010" name="Nature">
        <title>Genome sequence of the palaeopolyploid soybean.</title>
        <authorList>
            <person name="Schmutz J."/>
            <person name="Cannon S.B."/>
            <person name="Schlueter J."/>
            <person name="Ma J."/>
            <person name="Mitros T."/>
            <person name="Nelson W."/>
            <person name="Hyten D.L."/>
            <person name="Song Q."/>
            <person name="Thelen J.J."/>
            <person name="Cheng J."/>
            <person name="Xu D."/>
            <person name="Hellsten U."/>
            <person name="May G.D."/>
            <person name="Yu Y."/>
            <person name="Sakurai T."/>
            <person name="Umezawa T."/>
            <person name="Bhattacharyya M.K."/>
            <person name="Sandhu D."/>
            <person name="Valliyodan B."/>
            <person name="Lindquist E."/>
            <person name="Peto M."/>
            <person name="Grant D."/>
            <person name="Shu S."/>
            <person name="Goodstein D."/>
            <person name="Barry K."/>
            <person name="Futrell-Griggs M."/>
            <person name="Abernathy B."/>
            <person name="Du J."/>
            <person name="Tian Z."/>
            <person name="Zhu L."/>
            <person name="Gill N."/>
            <person name="Joshi T."/>
            <person name="Libault M."/>
            <person name="Sethuraman A."/>
            <person name="Zhang X.-C."/>
            <person name="Shinozaki K."/>
            <person name="Nguyen H.T."/>
            <person name="Wing R.A."/>
            <person name="Cregan P."/>
            <person name="Specht J."/>
            <person name="Grimwood J."/>
            <person name="Rokhsar D."/>
            <person name="Stacey G."/>
            <person name="Shoemaker R.C."/>
            <person name="Jackson S.A."/>
        </authorList>
    </citation>
    <scope>NUCLEOTIDE SEQUENCE [LARGE SCALE GENOMIC DNA]</scope>
    <source>
        <strain evidence="3">cv. Williams 82</strain>
        <tissue evidence="2">Callus</tissue>
    </source>
</reference>
<accession>K7KE95</accession>
<dbReference type="InterPro" id="IPR000719">
    <property type="entry name" value="Prot_kinase_dom"/>
</dbReference>
<evidence type="ECO:0000313" key="3">
    <source>
        <dbReference type="EnsemblPlants" id="KRH66424"/>
    </source>
</evidence>
<dbReference type="InterPro" id="IPR011009">
    <property type="entry name" value="Kinase-like_dom_sf"/>
</dbReference>
<dbReference type="PaxDb" id="3847-GLYMA03G25245.1"/>
<keyword evidence="4" id="KW-1185">Reference proteome</keyword>
<dbReference type="SMART" id="SM00220">
    <property type="entry name" value="S_TKc"/>
    <property type="match status" value="1"/>
</dbReference>
<reference evidence="3" key="2">
    <citation type="submission" date="2018-02" db="UniProtKB">
        <authorList>
            <consortium name="EnsemblPlants"/>
        </authorList>
    </citation>
    <scope>IDENTIFICATION</scope>
    <source>
        <strain evidence="3">Williams 82</strain>
    </source>
</reference>
<dbReference type="PANTHER" id="PTHR24359:SF1">
    <property type="entry name" value="INHIBITOR OF NUCLEAR FACTOR KAPPA-B KINASE EPSILON SUBUNIT HOMOLOG 1-RELATED"/>
    <property type="match status" value="1"/>
</dbReference>
<dbReference type="GO" id="GO:0005524">
    <property type="term" value="F:ATP binding"/>
    <property type="evidence" value="ECO:0007669"/>
    <property type="project" value="InterPro"/>
</dbReference>
<feature type="domain" description="Protein kinase" evidence="1">
    <location>
        <begin position="1"/>
        <end position="315"/>
    </location>
</feature>
<dbReference type="HOGENOM" id="CLU_076747_0_0_1"/>
<evidence type="ECO:0000259" key="1">
    <source>
        <dbReference type="PROSITE" id="PS50011"/>
    </source>
</evidence>
<dbReference type="Pfam" id="PF14381">
    <property type="entry name" value="EDR1_CTR1_ARMC3_pept"/>
    <property type="match status" value="1"/>
</dbReference>
<dbReference type="PROSITE" id="PS50011">
    <property type="entry name" value="PROTEIN_KINASE_DOM"/>
    <property type="match status" value="1"/>
</dbReference>
<evidence type="ECO:0000313" key="2">
    <source>
        <dbReference type="EMBL" id="KRH66424.1"/>
    </source>
</evidence>
<dbReference type="AlphaFoldDB" id="K7KE95"/>
<organism evidence="3">
    <name type="scientific">Glycine max</name>
    <name type="common">Soybean</name>
    <name type="synonym">Glycine hispida</name>
    <dbReference type="NCBI Taxonomy" id="3847"/>
    <lineage>
        <taxon>Eukaryota</taxon>
        <taxon>Viridiplantae</taxon>
        <taxon>Streptophyta</taxon>
        <taxon>Embryophyta</taxon>
        <taxon>Tracheophyta</taxon>
        <taxon>Spermatophyta</taxon>
        <taxon>Magnoliopsida</taxon>
        <taxon>eudicotyledons</taxon>
        <taxon>Gunneridae</taxon>
        <taxon>Pentapetalae</taxon>
        <taxon>rosids</taxon>
        <taxon>fabids</taxon>
        <taxon>Fabales</taxon>
        <taxon>Fabaceae</taxon>
        <taxon>Papilionoideae</taxon>
        <taxon>50 kb inversion clade</taxon>
        <taxon>NPAAA clade</taxon>
        <taxon>indigoferoid/millettioid clade</taxon>
        <taxon>Phaseoleae</taxon>
        <taxon>Glycine</taxon>
        <taxon>Glycine subgen. Soja</taxon>
    </lineage>
</organism>
<dbReference type="InParanoid" id="K7KE95"/>
<dbReference type="GO" id="GO:0004674">
    <property type="term" value="F:protein serine/threonine kinase activity"/>
    <property type="evidence" value="ECO:0000318"/>
    <property type="project" value="GO_Central"/>
</dbReference>
<dbReference type="EMBL" id="CM000836">
    <property type="protein sequence ID" value="KRH66424.1"/>
    <property type="molecule type" value="Genomic_DNA"/>
</dbReference>
<dbReference type="PANTHER" id="PTHR24359">
    <property type="entry name" value="SERINE/THREONINE-PROTEIN KINASE SBK1"/>
    <property type="match status" value="1"/>
</dbReference>
<name>K7KE95_SOYBN</name>
<dbReference type="eggNOG" id="ENOG502QWQH">
    <property type="taxonomic scope" value="Eukaryota"/>
</dbReference>
<dbReference type="Gramene" id="KRH66424">
    <property type="protein sequence ID" value="KRH66424"/>
    <property type="gene ID" value="GLYMA_03G105600"/>
</dbReference>
<sequence>MQIGVCRHRALLFKYLCDHMVPPVPCELVRGYLHFSPHAWNIILIKRGATWVQMLIDACRPLDIREEKDPEYFCRYYMLNNHQSFGILKLQLILKLNLISYCSTERGLLKHRVLRSAIFMEYVEGGSLKNYLEKLSEAGEKHVPLHSKHIIHRDIKSENILFDLDRKRDDGTPTVKLCHFDSAVPLRSTLHVFCIAHAGTRPPCICVGTPRWMALELNYRSWSFDFENICDVGKRFSLYDTMNGPTMIPFGEELEKSDVGVDMLKFLVDLFHKCVEQNPSKYVFSSIIKFVSVQSCSVGYMLKLGSNWSMKVVRK</sequence>
<dbReference type="Gene3D" id="1.10.510.10">
    <property type="entry name" value="Transferase(Phosphotransferase) domain 1"/>
    <property type="match status" value="1"/>
</dbReference>